<reference evidence="1 2" key="1">
    <citation type="submission" date="2016-05" db="EMBL/GenBank/DDBJ databases">
        <title>Genome sequencing reveals origins of a unique bacterial endosymbiosis in the earliest lineages of terrestrial Fungi.</title>
        <authorList>
            <consortium name="DOE Joint Genome Institute"/>
            <person name="Uehling J."/>
            <person name="Gryganskyi A."/>
            <person name="Hameed K."/>
            <person name="Tschaplinski T."/>
            <person name="Misztal P."/>
            <person name="Wu S."/>
            <person name="Desiro A."/>
            <person name="Vande Pol N."/>
            <person name="Du Z.-Y."/>
            <person name="Zienkiewicz A."/>
            <person name="Zienkiewicz K."/>
            <person name="Morin E."/>
            <person name="Tisserant E."/>
            <person name="Splivallo R."/>
            <person name="Hainaut M."/>
            <person name="Henrissat B."/>
            <person name="Ohm R."/>
            <person name="Kuo A."/>
            <person name="Yan J."/>
            <person name="Lipzen A."/>
            <person name="Nolan M."/>
            <person name="Labutti K."/>
            <person name="Barry K."/>
            <person name="Goldstein A."/>
            <person name="Labbe J."/>
            <person name="Schadt C."/>
            <person name="Tuskan G."/>
            <person name="Grigoriev I."/>
            <person name="Martin F."/>
            <person name="Vilgalys R."/>
            <person name="Bonito G."/>
        </authorList>
    </citation>
    <scope>NUCLEOTIDE SEQUENCE [LARGE SCALE GENOMIC DNA]</scope>
    <source>
        <strain evidence="1 2">AG-77</strain>
    </source>
</reference>
<dbReference type="Proteomes" id="UP000078512">
    <property type="component" value="Unassembled WGS sequence"/>
</dbReference>
<gene>
    <name evidence="1" type="ORF">K457DRAFT_133595</name>
</gene>
<proteinExistence type="predicted"/>
<name>A0A197KDW4_9FUNG</name>
<evidence type="ECO:0000313" key="1">
    <source>
        <dbReference type="EMBL" id="OAQ34584.1"/>
    </source>
</evidence>
<evidence type="ECO:0000313" key="2">
    <source>
        <dbReference type="Proteomes" id="UP000078512"/>
    </source>
</evidence>
<accession>A0A197KDW4</accession>
<dbReference type="OrthoDB" id="2449538at2759"/>
<keyword evidence="2" id="KW-1185">Reference proteome</keyword>
<sequence>MELHDHNDGDVQLTSPVLSRILFGYLSRVCPRLEEVDIRVPWCCSGSMSGPSYSPRLYTQLHGGLCLLSRLTNLRMLRVCPDSLAEGHNTNKVDFAWMTSGGHTEKERRRRRVVMVSWEGMLAQEERLENDRCQSDAVRETPLASETAPLDGEILWQLKDLGRLSEVKAVLEGMDKDGFRCLQQLTQFALGPTLGQRPEDVLKRLFPQKFFR</sequence>
<organism evidence="1 2">
    <name type="scientific">Linnemannia elongata AG-77</name>
    <dbReference type="NCBI Taxonomy" id="1314771"/>
    <lineage>
        <taxon>Eukaryota</taxon>
        <taxon>Fungi</taxon>
        <taxon>Fungi incertae sedis</taxon>
        <taxon>Mucoromycota</taxon>
        <taxon>Mortierellomycotina</taxon>
        <taxon>Mortierellomycetes</taxon>
        <taxon>Mortierellales</taxon>
        <taxon>Mortierellaceae</taxon>
        <taxon>Linnemannia</taxon>
    </lineage>
</organism>
<protein>
    <submittedName>
        <fullName evidence="1">Uncharacterized protein</fullName>
    </submittedName>
</protein>
<dbReference type="EMBL" id="KV442017">
    <property type="protein sequence ID" value="OAQ34584.1"/>
    <property type="molecule type" value="Genomic_DNA"/>
</dbReference>
<dbReference type="AlphaFoldDB" id="A0A197KDW4"/>